<dbReference type="WBParaSite" id="Hba_02631">
    <property type="protein sequence ID" value="Hba_02631"/>
    <property type="gene ID" value="Hba_02631"/>
</dbReference>
<protein>
    <submittedName>
        <fullName evidence="2">Transposase</fullName>
    </submittedName>
</protein>
<reference evidence="2" key="1">
    <citation type="submission" date="2016-11" db="UniProtKB">
        <authorList>
            <consortium name="WormBaseParasite"/>
        </authorList>
    </citation>
    <scope>IDENTIFICATION</scope>
</reference>
<evidence type="ECO:0000313" key="2">
    <source>
        <dbReference type="WBParaSite" id="Hba_02631"/>
    </source>
</evidence>
<proteinExistence type="predicted"/>
<keyword evidence="1" id="KW-1185">Reference proteome</keyword>
<name>A0A1I7WD06_HETBA</name>
<dbReference type="Proteomes" id="UP000095283">
    <property type="component" value="Unplaced"/>
</dbReference>
<dbReference type="AlphaFoldDB" id="A0A1I7WD06"/>
<sequence length="72" mass="7957">MFLDETLSQELRFVHYSRSYSNERVCALWRYQTRKLVGCSAGKGVPGLRGIDAAAAPRPPAAKKPLATHVVN</sequence>
<accession>A0A1I7WD06</accession>
<evidence type="ECO:0000313" key="1">
    <source>
        <dbReference type="Proteomes" id="UP000095283"/>
    </source>
</evidence>
<organism evidence="1 2">
    <name type="scientific">Heterorhabditis bacteriophora</name>
    <name type="common">Entomopathogenic nematode worm</name>
    <dbReference type="NCBI Taxonomy" id="37862"/>
    <lineage>
        <taxon>Eukaryota</taxon>
        <taxon>Metazoa</taxon>
        <taxon>Ecdysozoa</taxon>
        <taxon>Nematoda</taxon>
        <taxon>Chromadorea</taxon>
        <taxon>Rhabditida</taxon>
        <taxon>Rhabditina</taxon>
        <taxon>Rhabditomorpha</taxon>
        <taxon>Strongyloidea</taxon>
        <taxon>Heterorhabditidae</taxon>
        <taxon>Heterorhabditis</taxon>
    </lineage>
</organism>